<keyword evidence="2" id="KW-1185">Reference proteome</keyword>
<sequence length="103" mass="11046">MKPATHGSKLGAVVNATECLVAGASSKAIINNFVKNLTLSSIKNKRKRSCHVRRAVFNEPQLSGPREFSEAAQVVGFLFAVIGILKSQVVANMVPPPSLFLIQ</sequence>
<organism evidence="1 2">
    <name type="scientific">Salix purpurea</name>
    <name type="common">Purple osier willow</name>
    <dbReference type="NCBI Taxonomy" id="77065"/>
    <lineage>
        <taxon>Eukaryota</taxon>
        <taxon>Viridiplantae</taxon>
        <taxon>Streptophyta</taxon>
        <taxon>Embryophyta</taxon>
        <taxon>Tracheophyta</taxon>
        <taxon>Spermatophyta</taxon>
        <taxon>Magnoliopsida</taxon>
        <taxon>eudicotyledons</taxon>
        <taxon>Gunneridae</taxon>
        <taxon>Pentapetalae</taxon>
        <taxon>rosids</taxon>
        <taxon>fabids</taxon>
        <taxon>Malpighiales</taxon>
        <taxon>Salicaceae</taxon>
        <taxon>Saliceae</taxon>
        <taxon>Salix</taxon>
    </lineage>
</organism>
<reference evidence="1" key="2">
    <citation type="journal article" date="2023" name="Int. J. Mol. Sci.">
        <title>De Novo Assembly and Annotation of 11 Diverse Shrub Willow (Salix) Genomes Reveals Novel Gene Organization in Sex-Linked Regions.</title>
        <authorList>
            <person name="Hyden B."/>
            <person name="Feng K."/>
            <person name="Yates T.B."/>
            <person name="Jawdy S."/>
            <person name="Cereghino C."/>
            <person name="Smart L.B."/>
            <person name="Muchero W."/>
        </authorList>
    </citation>
    <scope>NUCLEOTIDE SEQUENCE</scope>
    <source>
        <tissue evidence="1">Shoot tip</tissue>
    </source>
</reference>
<name>A0A9Q0VYI6_SALPP</name>
<accession>A0A9Q0VYI6</accession>
<evidence type="ECO:0000313" key="1">
    <source>
        <dbReference type="EMBL" id="KAJ6755830.1"/>
    </source>
</evidence>
<gene>
    <name evidence="1" type="ORF">OIU79_028274</name>
</gene>
<dbReference type="AlphaFoldDB" id="A0A9Q0VYI6"/>
<proteinExistence type="predicted"/>
<reference evidence="1" key="1">
    <citation type="submission" date="2022-11" db="EMBL/GenBank/DDBJ databases">
        <authorList>
            <person name="Hyden B.L."/>
            <person name="Feng K."/>
            <person name="Yates T."/>
            <person name="Jawdy S."/>
            <person name="Smart L.B."/>
            <person name="Muchero W."/>
        </authorList>
    </citation>
    <scope>NUCLEOTIDE SEQUENCE</scope>
    <source>
        <tissue evidence="1">Shoot tip</tissue>
    </source>
</reference>
<dbReference type="Proteomes" id="UP001151532">
    <property type="component" value="Chromosome 16"/>
</dbReference>
<protein>
    <submittedName>
        <fullName evidence="1">Uncharacterized protein</fullName>
    </submittedName>
</protein>
<evidence type="ECO:0000313" key="2">
    <source>
        <dbReference type="Proteomes" id="UP001151532"/>
    </source>
</evidence>
<comment type="caution">
    <text evidence="1">The sequence shown here is derived from an EMBL/GenBank/DDBJ whole genome shotgun (WGS) entry which is preliminary data.</text>
</comment>
<dbReference type="EMBL" id="JAPFFK010000007">
    <property type="protein sequence ID" value="KAJ6755830.1"/>
    <property type="molecule type" value="Genomic_DNA"/>
</dbReference>
<dbReference type="OrthoDB" id="10519638at2759"/>